<gene>
    <name evidence="2" type="ORF">Daesc_007685</name>
</gene>
<dbReference type="PANTHER" id="PTHR31126">
    <property type="entry name" value="TYROSINE-PROTEIN PHOSPHATASE"/>
    <property type="match status" value="1"/>
</dbReference>
<dbReference type="PROSITE" id="PS00383">
    <property type="entry name" value="TYR_PHOSPHATASE_1"/>
    <property type="match status" value="1"/>
</dbReference>
<name>A0AAX6MF83_9PEZI</name>
<protein>
    <recommendedName>
        <fullName evidence="1">Tyrosine specific protein phosphatases domain-containing protein</fullName>
    </recommendedName>
</protein>
<dbReference type="InterPro" id="IPR016130">
    <property type="entry name" value="Tyr_Pase_AS"/>
</dbReference>
<dbReference type="GO" id="GO:0004721">
    <property type="term" value="F:phosphoprotein phosphatase activity"/>
    <property type="evidence" value="ECO:0007669"/>
    <property type="project" value="InterPro"/>
</dbReference>
<reference evidence="2 3" key="1">
    <citation type="journal article" date="2024" name="Front Chem Biol">
        <title>Unveiling the potential of Daldinia eschscholtzii MFLUCC 19-0629 through bioactivity and bioinformatics studies for enhanced sustainable agriculture production.</title>
        <authorList>
            <person name="Brooks S."/>
            <person name="Weaver J.A."/>
            <person name="Klomchit A."/>
            <person name="Alharthi S.A."/>
            <person name="Onlamun T."/>
            <person name="Nurani R."/>
            <person name="Vong T.K."/>
            <person name="Alberti F."/>
            <person name="Greco C."/>
        </authorList>
    </citation>
    <scope>NUCLEOTIDE SEQUENCE [LARGE SCALE GENOMIC DNA]</scope>
    <source>
        <strain evidence="2">MFLUCC 19-0629</strain>
    </source>
</reference>
<dbReference type="PROSITE" id="PS50056">
    <property type="entry name" value="TYR_PHOSPHATASE_2"/>
    <property type="match status" value="1"/>
</dbReference>
<dbReference type="Pfam" id="PF13350">
    <property type="entry name" value="Y_phosphatase3"/>
    <property type="match status" value="1"/>
</dbReference>
<dbReference type="Gene3D" id="3.90.190.10">
    <property type="entry name" value="Protein tyrosine phosphatase superfamily"/>
    <property type="match status" value="1"/>
</dbReference>
<dbReference type="AlphaFoldDB" id="A0AAX6MF83"/>
<dbReference type="InterPro" id="IPR026893">
    <property type="entry name" value="Tyr/Ser_Pase_IphP-type"/>
</dbReference>
<dbReference type="EMBL" id="JBANMG010000007">
    <property type="protein sequence ID" value="KAK6951154.1"/>
    <property type="molecule type" value="Genomic_DNA"/>
</dbReference>
<accession>A0AAX6MF83</accession>
<evidence type="ECO:0000313" key="3">
    <source>
        <dbReference type="Proteomes" id="UP001369815"/>
    </source>
</evidence>
<evidence type="ECO:0000313" key="2">
    <source>
        <dbReference type="EMBL" id="KAK6951154.1"/>
    </source>
</evidence>
<proteinExistence type="predicted"/>
<dbReference type="SUPFAM" id="SSF52799">
    <property type="entry name" value="(Phosphotyrosine protein) phosphatases II"/>
    <property type="match status" value="1"/>
</dbReference>
<dbReference type="InterPro" id="IPR000387">
    <property type="entry name" value="Tyr_Pase_dom"/>
</dbReference>
<keyword evidence="3" id="KW-1185">Reference proteome</keyword>
<dbReference type="Proteomes" id="UP001369815">
    <property type="component" value="Unassembled WGS sequence"/>
</dbReference>
<comment type="caution">
    <text evidence="2">The sequence shown here is derived from an EMBL/GenBank/DDBJ whole genome shotgun (WGS) entry which is preliminary data.</text>
</comment>
<dbReference type="InterPro" id="IPR029021">
    <property type="entry name" value="Prot-tyrosine_phosphatase-like"/>
</dbReference>
<evidence type="ECO:0000259" key="1">
    <source>
        <dbReference type="PROSITE" id="PS50056"/>
    </source>
</evidence>
<feature type="domain" description="Tyrosine specific protein phosphatases" evidence="1">
    <location>
        <begin position="134"/>
        <end position="176"/>
    </location>
</feature>
<dbReference type="PANTHER" id="PTHR31126:SF73">
    <property type="entry name" value="TYROSINE SPECIFIC PROTEIN PHOSPHATASES DOMAIN-CONTAINING PROTEIN"/>
    <property type="match status" value="1"/>
</dbReference>
<sequence>MADAAALLKLAETDVSQEITKEQYIPVLTNPPFVFLDGTFNTRDVGLVPGSPVRSSFFFRSGALARLTDNGKAVLEGKLGVKRIFDLRSPEERASAPDPVLEGIENTWIESTRPDSTPEPGRFVAGEGEEGYREMYLEVIDVYQESWKAILEHIRDRPSDPFLVHCTAGRDRTGVLSGLLLALAGASQETIIFDYLLSRIGTEPVRSMLLEFAVAGSHAKSKEQPGFHNLVNLRASSWNAFVDGVQKEYGGFEKFVMDKLGFSKDDLAKIKANLTSP</sequence>
<organism evidence="2 3">
    <name type="scientific">Daldinia eschscholtzii</name>
    <dbReference type="NCBI Taxonomy" id="292717"/>
    <lineage>
        <taxon>Eukaryota</taxon>
        <taxon>Fungi</taxon>
        <taxon>Dikarya</taxon>
        <taxon>Ascomycota</taxon>
        <taxon>Pezizomycotina</taxon>
        <taxon>Sordariomycetes</taxon>
        <taxon>Xylariomycetidae</taxon>
        <taxon>Xylariales</taxon>
        <taxon>Hypoxylaceae</taxon>
        <taxon>Daldinia</taxon>
    </lineage>
</organism>